<dbReference type="Gene3D" id="3.55.50.10">
    <property type="entry name" value="Baseplate protein-like domains"/>
    <property type="match status" value="1"/>
</dbReference>
<dbReference type="Gene3D" id="4.10.220.110">
    <property type="match status" value="1"/>
</dbReference>
<dbReference type="EMBL" id="RAXZ01000013">
    <property type="protein sequence ID" value="RKG52118.1"/>
    <property type="molecule type" value="Genomic_DNA"/>
</dbReference>
<dbReference type="Gene3D" id="2.40.50.230">
    <property type="entry name" value="Gp5 N-terminal domain"/>
    <property type="match status" value="1"/>
</dbReference>
<dbReference type="NCBIfam" id="TIGR03361">
    <property type="entry name" value="VI_Rhs_Vgr"/>
    <property type="match status" value="1"/>
</dbReference>
<dbReference type="SUPFAM" id="SSF69279">
    <property type="entry name" value="Phage tail proteins"/>
    <property type="match status" value="1"/>
</dbReference>
<feature type="domain" description="Putative type VI secretion system Rhs element associated Vgr" evidence="5">
    <location>
        <begin position="557"/>
        <end position="664"/>
    </location>
</feature>
<dbReference type="InterPro" id="IPR028244">
    <property type="entry name" value="T6SS_Rhs_Vgr_dom"/>
</dbReference>
<sequence length="1086" mass="120666">MLKTIYSLIENFGLSVQKRALHIHFSNETLNSQVFIQRIDGEHRINQGLSANLLCLSTNAQIPLKQFIGSRVAIDQVTDLGQLYRTTGVITAASQGQSDGALTVYQLTIEDATALWHKRRNSRVFMNKSVRDITEILFSEWQQKSALFASSLSLNLDGLSREYAVRPFSMQANESDYAFLTRLWRSEGINWLIDEKELTVPVSASPMQAQVLRLIDHNQIFAALARQSIRFHRSHATERMDTVTSFVAQRYLQSTAIQTQRWQAQSLAQDQSHPLLSAHAYSEQHDNETLSLEQAWTLSSAWTTDLNGEDQATQSNSAQLEQTNVQLNQYQALTAKYFVAHSSVRDAQVGYWFRLTDHPEIDQHQGSDCEFLILGKQFYNQNNLPKDIAIQLESLLSRSRWQAKNDERQANELYVVRRTIAVVPEYDPLQHRPMAYPQRAKVVGPEGESIHVDAWGRIKVRFNFTRTDDHSHDGGAGSNDNDTDSAWVDVLTPWAGEGYGARFHPRIGEIVVIDFFEGDVDRPFVVGRIHEAERHQTMFDVKGQLPDTKKLSGIRSQEVGGSGFNQLRFDDTTGQISTQLQSSHAATQLNLGNLSHPKDKEQSNGRGEGFELRTDAFGAVRAGRGMLISTYAQENAIADHLEAAKAQTLLSQGQESMKMLSSIAVKQQTDALNVIGRLPKLIQSLELKSTSEALMTTVGLFKNDLAEDPLNALKNCKGFIQDIGAITKDVKGTVKQFKAYFEDAEEAFDNLKGVIEKLEEHGADQLKDRVAQIKKQLKDDPLKSLKEIGKIVEDIKINPDEMIIGGGFGKPEIFTPTKALAHVKGFMESYSQNLESSSDPKQQEQGKLFRQALMLLASPNGIAMTTPEDIVMQASQDIAESAQGSVNVSAQKNIVHHAQDKISLFAAQKGLSAYAAKGKVELQAQDDAIEAIARKVIKLISTEDKIELTSPKEIVLMAGGSQLKINGDGIFTTTGGKFESKAGQHSFVGGSKVSYEVPQLPNASIYSNRLDVYDLFWQSDFSQLSYKAFIPETNAVISGGIDEHGRTGKISTVDPSKVQILVGSDDEWGLSIDGYDVDELIDQNNN</sequence>
<dbReference type="Proteomes" id="UP000281084">
    <property type="component" value="Unassembled WGS sequence"/>
</dbReference>
<organism evidence="6 7">
    <name type="scientific">Acinetobacter cumulans</name>
    <dbReference type="NCBI Taxonomy" id="2136182"/>
    <lineage>
        <taxon>Bacteria</taxon>
        <taxon>Pseudomonadati</taxon>
        <taxon>Pseudomonadota</taxon>
        <taxon>Gammaproteobacteria</taxon>
        <taxon>Moraxellales</taxon>
        <taxon>Moraxellaceae</taxon>
        <taxon>Acinetobacter</taxon>
    </lineage>
</organism>
<reference evidence="6 7" key="1">
    <citation type="submission" date="2018-09" db="EMBL/GenBank/DDBJ databases">
        <title>The draft genome of Acinetobacter spp. strains.</title>
        <authorList>
            <person name="Qin J."/>
            <person name="Feng Y."/>
            <person name="Zong Z."/>
        </authorList>
    </citation>
    <scope>NUCLEOTIDE SEQUENCE [LARGE SCALE GENOMIC DNA]</scope>
    <source>
        <strain evidence="6 7">WCHAc060002</strain>
    </source>
</reference>
<evidence type="ECO:0000256" key="1">
    <source>
        <dbReference type="ARBA" id="ARBA00005558"/>
    </source>
</evidence>
<evidence type="ECO:0000256" key="2">
    <source>
        <dbReference type="SAM" id="MobiDB-lite"/>
    </source>
</evidence>
<comment type="similarity">
    <text evidence="1">Belongs to the VgrG protein family.</text>
</comment>
<dbReference type="Pfam" id="PF10106">
    <property type="entry name" value="DUF2345"/>
    <property type="match status" value="1"/>
</dbReference>
<accession>A0A3A8G088</accession>
<feature type="domain" description="Gp5/Type VI secretion system Vgr protein OB-fold" evidence="3">
    <location>
        <begin position="481"/>
        <end position="529"/>
    </location>
</feature>
<feature type="region of interest" description="Disordered" evidence="2">
    <location>
        <begin position="590"/>
        <end position="609"/>
    </location>
</feature>
<dbReference type="Gene3D" id="2.30.110.50">
    <property type="match status" value="1"/>
</dbReference>
<name>A0A3A8G088_9GAMM</name>
<dbReference type="InterPro" id="IPR018769">
    <property type="entry name" value="VgrG2_DUF2345"/>
</dbReference>
<dbReference type="InterPro" id="IPR006533">
    <property type="entry name" value="T6SS_Vgr_RhsGE"/>
</dbReference>
<evidence type="ECO:0000259" key="4">
    <source>
        <dbReference type="Pfam" id="PF10106"/>
    </source>
</evidence>
<dbReference type="RefSeq" id="WP_120367673.1">
    <property type="nucleotide sequence ID" value="NZ_RAXZ01000013.1"/>
</dbReference>
<dbReference type="InterPro" id="IPR037026">
    <property type="entry name" value="Vgr_OB-fold_dom_sf"/>
</dbReference>
<dbReference type="Pfam" id="PF13296">
    <property type="entry name" value="T6SS_Vgr"/>
    <property type="match status" value="1"/>
</dbReference>
<gene>
    <name evidence="6" type="ORF">D7V64_10520</name>
</gene>
<evidence type="ECO:0000313" key="6">
    <source>
        <dbReference type="EMBL" id="RKG52118.1"/>
    </source>
</evidence>
<evidence type="ECO:0000259" key="3">
    <source>
        <dbReference type="Pfam" id="PF04717"/>
    </source>
</evidence>
<protein>
    <submittedName>
        <fullName evidence="6">Type VI secretion system tip protein VgrG</fullName>
    </submittedName>
</protein>
<dbReference type="AlphaFoldDB" id="A0A3A8G088"/>
<dbReference type="InterPro" id="IPR017847">
    <property type="entry name" value="T6SS_RhsGE_Vgr_subset"/>
</dbReference>
<dbReference type="NCBIfam" id="TIGR01646">
    <property type="entry name" value="vgr_GE"/>
    <property type="match status" value="1"/>
</dbReference>
<evidence type="ECO:0000313" key="7">
    <source>
        <dbReference type="Proteomes" id="UP000281084"/>
    </source>
</evidence>
<comment type="caution">
    <text evidence="6">The sequence shown here is derived from an EMBL/GenBank/DDBJ whole genome shotgun (WGS) entry which is preliminary data.</text>
</comment>
<feature type="domain" description="DUF2345" evidence="4">
    <location>
        <begin position="843"/>
        <end position="990"/>
    </location>
</feature>
<feature type="compositionally biased region" description="Basic and acidic residues" evidence="2">
    <location>
        <begin position="596"/>
        <end position="609"/>
    </location>
</feature>
<dbReference type="Pfam" id="PF04717">
    <property type="entry name" value="Phage_base_V"/>
    <property type="match status" value="1"/>
</dbReference>
<dbReference type="SUPFAM" id="SSF69255">
    <property type="entry name" value="gp5 N-terminal domain-like"/>
    <property type="match status" value="1"/>
</dbReference>
<dbReference type="Pfam" id="PF05954">
    <property type="entry name" value="Phage_GPD"/>
    <property type="match status" value="1"/>
</dbReference>
<evidence type="ECO:0000259" key="5">
    <source>
        <dbReference type="Pfam" id="PF13296"/>
    </source>
</evidence>
<dbReference type="InterPro" id="IPR006531">
    <property type="entry name" value="Gp5/Vgr_OB"/>
</dbReference>
<proteinExistence type="inferred from homology"/>